<feature type="region of interest" description="Disordered" evidence="1">
    <location>
        <begin position="58"/>
        <end position="94"/>
    </location>
</feature>
<dbReference type="Proteomes" id="UP000002282">
    <property type="component" value="Chromosome 3R"/>
</dbReference>
<accession>A0A0R1E6V6</accession>
<reference evidence="2 3" key="1">
    <citation type="journal article" date="2007" name="Nature">
        <title>Evolution of genes and genomes on the Drosophila phylogeny.</title>
        <authorList>
            <consortium name="Drosophila 12 Genomes Consortium"/>
            <person name="Clark A.G."/>
            <person name="Eisen M.B."/>
            <person name="Smith D.R."/>
            <person name="Bergman C.M."/>
            <person name="Oliver B."/>
            <person name="Markow T.A."/>
            <person name="Kaufman T.C."/>
            <person name="Kellis M."/>
            <person name="Gelbart W."/>
            <person name="Iyer V.N."/>
            <person name="Pollard D.A."/>
            <person name="Sackton T.B."/>
            <person name="Larracuente A.M."/>
            <person name="Singh N.D."/>
            <person name="Abad J.P."/>
            <person name="Abt D.N."/>
            <person name="Adryan B."/>
            <person name="Aguade M."/>
            <person name="Akashi H."/>
            <person name="Anderson W.W."/>
            <person name="Aquadro C.F."/>
            <person name="Ardell D.H."/>
            <person name="Arguello R."/>
            <person name="Artieri C.G."/>
            <person name="Barbash D.A."/>
            <person name="Barker D."/>
            <person name="Barsanti P."/>
            <person name="Batterham P."/>
            <person name="Batzoglou S."/>
            <person name="Begun D."/>
            <person name="Bhutkar A."/>
            <person name="Blanco E."/>
            <person name="Bosak S.A."/>
            <person name="Bradley R.K."/>
            <person name="Brand A.D."/>
            <person name="Brent M.R."/>
            <person name="Brooks A.N."/>
            <person name="Brown R.H."/>
            <person name="Butlin R.K."/>
            <person name="Caggese C."/>
            <person name="Calvi B.R."/>
            <person name="Bernardo de Carvalho A."/>
            <person name="Caspi A."/>
            <person name="Castrezana S."/>
            <person name="Celniker S.E."/>
            <person name="Chang J.L."/>
            <person name="Chapple C."/>
            <person name="Chatterji S."/>
            <person name="Chinwalla A."/>
            <person name="Civetta A."/>
            <person name="Clifton S.W."/>
            <person name="Comeron J.M."/>
            <person name="Costello J.C."/>
            <person name="Coyne J.A."/>
            <person name="Daub J."/>
            <person name="David R.G."/>
            <person name="Delcher A.L."/>
            <person name="Delehaunty K."/>
            <person name="Do C.B."/>
            <person name="Ebling H."/>
            <person name="Edwards K."/>
            <person name="Eickbush T."/>
            <person name="Evans J.D."/>
            <person name="Filipski A."/>
            <person name="Findeiss S."/>
            <person name="Freyhult E."/>
            <person name="Fulton L."/>
            <person name="Fulton R."/>
            <person name="Garcia A.C."/>
            <person name="Gardiner A."/>
            <person name="Garfield D.A."/>
            <person name="Garvin B.E."/>
            <person name="Gibson G."/>
            <person name="Gilbert D."/>
            <person name="Gnerre S."/>
            <person name="Godfrey J."/>
            <person name="Good R."/>
            <person name="Gotea V."/>
            <person name="Gravely B."/>
            <person name="Greenberg A.J."/>
            <person name="Griffiths-Jones S."/>
            <person name="Gross S."/>
            <person name="Guigo R."/>
            <person name="Gustafson E.A."/>
            <person name="Haerty W."/>
            <person name="Hahn M.W."/>
            <person name="Halligan D.L."/>
            <person name="Halpern A.L."/>
            <person name="Halter G.M."/>
            <person name="Han M.V."/>
            <person name="Heger A."/>
            <person name="Hillier L."/>
            <person name="Hinrichs A.S."/>
            <person name="Holmes I."/>
            <person name="Hoskins R.A."/>
            <person name="Hubisz M.J."/>
            <person name="Hultmark D."/>
            <person name="Huntley M.A."/>
            <person name="Jaffe D.B."/>
            <person name="Jagadeeshan S."/>
            <person name="Jeck W.R."/>
            <person name="Johnson J."/>
            <person name="Jones C.D."/>
            <person name="Jordan W.C."/>
            <person name="Karpen G.H."/>
            <person name="Kataoka E."/>
            <person name="Keightley P.D."/>
            <person name="Kheradpour P."/>
            <person name="Kirkness E.F."/>
            <person name="Koerich L.B."/>
            <person name="Kristiansen K."/>
            <person name="Kudrna D."/>
            <person name="Kulathinal R.J."/>
            <person name="Kumar S."/>
            <person name="Kwok R."/>
            <person name="Lander E."/>
            <person name="Langley C.H."/>
            <person name="Lapoint R."/>
            <person name="Lazzaro B.P."/>
            <person name="Lee S.J."/>
            <person name="Levesque L."/>
            <person name="Li R."/>
            <person name="Lin C.F."/>
            <person name="Lin M.F."/>
            <person name="Lindblad-Toh K."/>
            <person name="Llopart A."/>
            <person name="Long M."/>
            <person name="Low L."/>
            <person name="Lozovsky E."/>
            <person name="Lu J."/>
            <person name="Luo M."/>
            <person name="Machado C.A."/>
            <person name="Makalowski W."/>
            <person name="Marzo M."/>
            <person name="Matsuda M."/>
            <person name="Matzkin L."/>
            <person name="McAllister B."/>
            <person name="McBride C.S."/>
            <person name="McKernan B."/>
            <person name="McKernan K."/>
            <person name="Mendez-Lago M."/>
            <person name="Minx P."/>
            <person name="Mollenhauer M.U."/>
            <person name="Montooth K."/>
            <person name="Mount S.M."/>
            <person name="Mu X."/>
            <person name="Myers E."/>
            <person name="Negre B."/>
            <person name="Newfeld S."/>
            <person name="Nielsen R."/>
            <person name="Noor M.A."/>
            <person name="O'Grady P."/>
            <person name="Pachter L."/>
            <person name="Papaceit M."/>
            <person name="Parisi M.J."/>
            <person name="Parisi M."/>
            <person name="Parts L."/>
            <person name="Pedersen J.S."/>
            <person name="Pesole G."/>
            <person name="Phillippy A.M."/>
            <person name="Ponting C.P."/>
            <person name="Pop M."/>
            <person name="Porcelli D."/>
            <person name="Powell J.R."/>
            <person name="Prohaska S."/>
            <person name="Pruitt K."/>
            <person name="Puig M."/>
            <person name="Quesneville H."/>
            <person name="Ram K.R."/>
            <person name="Rand D."/>
            <person name="Rasmussen M.D."/>
            <person name="Reed L.K."/>
            <person name="Reenan R."/>
            <person name="Reily A."/>
            <person name="Remington K.A."/>
            <person name="Rieger T.T."/>
            <person name="Ritchie M.G."/>
            <person name="Robin C."/>
            <person name="Rogers Y.H."/>
            <person name="Rohde C."/>
            <person name="Rozas J."/>
            <person name="Rubenfield M.J."/>
            <person name="Ruiz A."/>
            <person name="Russo S."/>
            <person name="Salzberg S.L."/>
            <person name="Sanchez-Gracia A."/>
            <person name="Saranga D.J."/>
            <person name="Sato H."/>
            <person name="Schaeffer S.W."/>
            <person name="Schatz M.C."/>
            <person name="Schlenke T."/>
            <person name="Schwartz R."/>
            <person name="Segarra C."/>
            <person name="Singh R.S."/>
            <person name="Sirot L."/>
            <person name="Sirota M."/>
            <person name="Sisneros N.B."/>
            <person name="Smith C.D."/>
            <person name="Smith T.F."/>
            <person name="Spieth J."/>
            <person name="Stage D.E."/>
            <person name="Stark A."/>
            <person name="Stephan W."/>
            <person name="Strausberg R.L."/>
            <person name="Strempel S."/>
            <person name="Sturgill D."/>
            <person name="Sutton G."/>
            <person name="Sutton G.G."/>
            <person name="Tao W."/>
            <person name="Teichmann S."/>
            <person name="Tobari Y.N."/>
            <person name="Tomimura Y."/>
            <person name="Tsolas J.M."/>
            <person name="Valente V.L."/>
            <person name="Venter E."/>
            <person name="Venter J.C."/>
            <person name="Vicario S."/>
            <person name="Vieira F.G."/>
            <person name="Vilella A.J."/>
            <person name="Villasante A."/>
            <person name="Walenz B."/>
            <person name="Wang J."/>
            <person name="Wasserman M."/>
            <person name="Watts T."/>
            <person name="Wilson D."/>
            <person name="Wilson R.K."/>
            <person name="Wing R.A."/>
            <person name="Wolfner M.F."/>
            <person name="Wong A."/>
            <person name="Wong G.K."/>
            <person name="Wu C.I."/>
            <person name="Wu G."/>
            <person name="Yamamoto D."/>
            <person name="Yang H.P."/>
            <person name="Yang S.P."/>
            <person name="Yorke J.A."/>
            <person name="Yoshida K."/>
            <person name="Zdobnov E."/>
            <person name="Zhang P."/>
            <person name="Zhang Y."/>
            <person name="Zimin A.V."/>
            <person name="Baldwin J."/>
            <person name="Abdouelleil A."/>
            <person name="Abdulkadir J."/>
            <person name="Abebe A."/>
            <person name="Abera B."/>
            <person name="Abreu J."/>
            <person name="Acer S.C."/>
            <person name="Aftuck L."/>
            <person name="Alexander A."/>
            <person name="An P."/>
            <person name="Anderson E."/>
            <person name="Anderson S."/>
            <person name="Arachi H."/>
            <person name="Azer M."/>
            <person name="Bachantsang P."/>
            <person name="Barry A."/>
            <person name="Bayul T."/>
            <person name="Berlin A."/>
            <person name="Bessette D."/>
            <person name="Bloom T."/>
            <person name="Blye J."/>
            <person name="Boguslavskiy L."/>
            <person name="Bonnet C."/>
            <person name="Boukhgalter B."/>
            <person name="Bourzgui I."/>
            <person name="Brown A."/>
            <person name="Cahill P."/>
            <person name="Channer S."/>
            <person name="Cheshatsang Y."/>
            <person name="Chuda L."/>
            <person name="Citroen M."/>
            <person name="Collymore A."/>
            <person name="Cooke P."/>
            <person name="Costello M."/>
            <person name="D'Aco K."/>
            <person name="Daza R."/>
            <person name="De Haan G."/>
            <person name="DeGray S."/>
            <person name="DeMaso C."/>
            <person name="Dhargay N."/>
            <person name="Dooley K."/>
            <person name="Dooley E."/>
            <person name="Doricent M."/>
            <person name="Dorje P."/>
            <person name="Dorjee K."/>
            <person name="Dupes A."/>
            <person name="Elong R."/>
            <person name="Falk J."/>
            <person name="Farina A."/>
            <person name="Faro S."/>
            <person name="Ferguson D."/>
            <person name="Fisher S."/>
            <person name="Foley C.D."/>
            <person name="Franke A."/>
            <person name="Friedrich D."/>
            <person name="Gadbois L."/>
            <person name="Gearin G."/>
            <person name="Gearin C.R."/>
            <person name="Giannoukos G."/>
            <person name="Goode T."/>
            <person name="Graham J."/>
            <person name="Grandbois E."/>
            <person name="Grewal S."/>
            <person name="Gyaltsen K."/>
            <person name="Hafez N."/>
            <person name="Hagos B."/>
            <person name="Hall J."/>
            <person name="Henson C."/>
            <person name="Hollinger A."/>
            <person name="Honan T."/>
            <person name="Huard M.D."/>
            <person name="Hughes L."/>
            <person name="Hurhula B."/>
            <person name="Husby M.E."/>
            <person name="Kamat A."/>
            <person name="Kanga B."/>
            <person name="Kashin S."/>
            <person name="Khazanovich D."/>
            <person name="Kisner P."/>
            <person name="Lance K."/>
            <person name="Lara M."/>
            <person name="Lee W."/>
            <person name="Lennon N."/>
            <person name="Letendre F."/>
            <person name="LeVine R."/>
            <person name="Lipovsky A."/>
            <person name="Liu X."/>
            <person name="Liu J."/>
            <person name="Liu S."/>
            <person name="Lokyitsang T."/>
            <person name="Lokyitsang Y."/>
            <person name="Lubonja R."/>
            <person name="Lui A."/>
            <person name="MacDonald P."/>
            <person name="Magnisalis V."/>
            <person name="Maru K."/>
            <person name="Matthews C."/>
            <person name="McCusker W."/>
            <person name="McDonough S."/>
            <person name="Mehta T."/>
            <person name="Meldrim J."/>
            <person name="Meneus L."/>
            <person name="Mihai O."/>
            <person name="Mihalev A."/>
            <person name="Mihova T."/>
            <person name="Mittelman R."/>
            <person name="Mlenga V."/>
            <person name="Montmayeur A."/>
            <person name="Mulrain L."/>
            <person name="Navidi A."/>
            <person name="Naylor J."/>
            <person name="Negash T."/>
            <person name="Nguyen T."/>
            <person name="Nguyen N."/>
            <person name="Nicol R."/>
            <person name="Norbu C."/>
            <person name="Norbu N."/>
            <person name="Novod N."/>
            <person name="O'Neill B."/>
            <person name="Osman S."/>
            <person name="Markiewicz E."/>
            <person name="Oyono O.L."/>
            <person name="Patti C."/>
            <person name="Phunkhang P."/>
            <person name="Pierre F."/>
            <person name="Priest M."/>
            <person name="Raghuraman S."/>
            <person name="Rege F."/>
            <person name="Reyes R."/>
            <person name="Rise C."/>
            <person name="Rogov P."/>
            <person name="Ross K."/>
            <person name="Ryan E."/>
            <person name="Settipalli S."/>
            <person name="Shea T."/>
            <person name="Sherpa N."/>
            <person name="Shi L."/>
            <person name="Shih D."/>
            <person name="Sparrow T."/>
            <person name="Spaulding J."/>
            <person name="Stalker J."/>
            <person name="Stange-Thomann N."/>
            <person name="Stavropoulos S."/>
            <person name="Stone C."/>
            <person name="Strader C."/>
            <person name="Tesfaye S."/>
            <person name="Thomson T."/>
            <person name="Thoulutsang Y."/>
            <person name="Thoulutsang D."/>
            <person name="Topham K."/>
            <person name="Topping I."/>
            <person name="Tsamla T."/>
            <person name="Vassiliev H."/>
            <person name="Vo A."/>
            <person name="Wangchuk T."/>
            <person name="Wangdi T."/>
            <person name="Weiand M."/>
            <person name="Wilkinson J."/>
            <person name="Wilson A."/>
            <person name="Yadav S."/>
            <person name="Young G."/>
            <person name="Yu Q."/>
            <person name="Zembek L."/>
            <person name="Zhong D."/>
            <person name="Zimmer A."/>
            <person name="Zwirko Z."/>
            <person name="Jaffe D.B."/>
            <person name="Alvarez P."/>
            <person name="Brockman W."/>
            <person name="Butler J."/>
            <person name="Chin C."/>
            <person name="Gnerre S."/>
            <person name="Grabherr M."/>
            <person name="Kleber M."/>
            <person name="Mauceli E."/>
            <person name="MacCallum I."/>
        </authorList>
    </citation>
    <scope>NUCLEOTIDE SEQUENCE [LARGE SCALE GENOMIC DNA]</scope>
    <source>
        <strain evidence="3">Tai18E2 / Tucson 14021-0261.01</strain>
    </source>
</reference>
<evidence type="ECO:0000313" key="3">
    <source>
        <dbReference type="Proteomes" id="UP000002282"/>
    </source>
</evidence>
<name>A0A0R1E6V6_DROYA</name>
<proteinExistence type="predicted"/>
<sequence length="94" mass="10497">MRFSTTARLVSESSLSLNDTDTQRADTCVDWISANSFLIAARGDRQWTDARQLLRLSSDQGNRIPPAGIYPRQSQTRTTGAHDRSEGSQRTRAI</sequence>
<dbReference type="KEGG" id="dya:Dyak_GE28738"/>
<feature type="region of interest" description="Disordered" evidence="1">
    <location>
        <begin position="1"/>
        <end position="21"/>
    </location>
</feature>
<dbReference type="AlphaFoldDB" id="A0A0R1E6V6"/>
<keyword evidence="3" id="KW-1185">Reference proteome</keyword>
<dbReference type="EMBL" id="CM000160">
    <property type="protein sequence ID" value="KRK03428.1"/>
    <property type="molecule type" value="Genomic_DNA"/>
</dbReference>
<protein>
    <submittedName>
        <fullName evidence="2">Uncharacterized protein</fullName>
    </submittedName>
</protein>
<evidence type="ECO:0000313" key="2">
    <source>
        <dbReference type="EMBL" id="KRK03428.1"/>
    </source>
</evidence>
<evidence type="ECO:0000256" key="1">
    <source>
        <dbReference type="SAM" id="MobiDB-lite"/>
    </source>
</evidence>
<reference evidence="2 3" key="2">
    <citation type="journal article" date="2007" name="PLoS Biol.">
        <title>Principles of genome evolution in the Drosophila melanogaster species group.</title>
        <authorList>
            <person name="Ranz J.M."/>
            <person name="Maurin D."/>
            <person name="Chan Y.S."/>
            <person name="von Grotthuss M."/>
            <person name="Hillier L.W."/>
            <person name="Roote J."/>
            <person name="Ashburner M."/>
            <person name="Bergman C.M."/>
        </authorList>
    </citation>
    <scope>NUCLEOTIDE SEQUENCE [LARGE SCALE GENOMIC DNA]</scope>
    <source>
        <strain evidence="3">Tai18E2 / Tucson 14021-0261.01</strain>
    </source>
</reference>
<feature type="compositionally biased region" description="Basic and acidic residues" evidence="1">
    <location>
        <begin position="80"/>
        <end position="94"/>
    </location>
</feature>
<gene>
    <name evidence="2" type="primary">Dyak\GE28738</name>
    <name evidence="2" type="synonym">GE28738</name>
    <name evidence="2" type="ORF">Dyak_GE28738</name>
</gene>
<feature type="compositionally biased region" description="Polar residues" evidence="1">
    <location>
        <begin position="1"/>
        <end position="20"/>
    </location>
</feature>
<organism evidence="2 3">
    <name type="scientific">Drosophila yakuba</name>
    <name type="common">Fruit fly</name>
    <dbReference type="NCBI Taxonomy" id="7245"/>
    <lineage>
        <taxon>Eukaryota</taxon>
        <taxon>Metazoa</taxon>
        <taxon>Ecdysozoa</taxon>
        <taxon>Arthropoda</taxon>
        <taxon>Hexapoda</taxon>
        <taxon>Insecta</taxon>
        <taxon>Pterygota</taxon>
        <taxon>Neoptera</taxon>
        <taxon>Endopterygota</taxon>
        <taxon>Diptera</taxon>
        <taxon>Brachycera</taxon>
        <taxon>Muscomorpha</taxon>
        <taxon>Ephydroidea</taxon>
        <taxon>Drosophilidae</taxon>
        <taxon>Drosophila</taxon>
        <taxon>Sophophora</taxon>
    </lineage>
</organism>